<dbReference type="AlphaFoldDB" id="A0A8S3PUW0"/>
<evidence type="ECO:0000256" key="1">
    <source>
        <dbReference type="RuleBase" id="RU000363"/>
    </source>
</evidence>
<dbReference type="PANTHER" id="PTHR43313">
    <property type="entry name" value="SHORT-CHAIN DEHYDROGENASE/REDUCTASE FAMILY 9C"/>
    <property type="match status" value="1"/>
</dbReference>
<dbReference type="EC" id="1.1.1.30" evidence="2"/>
<dbReference type="EMBL" id="CAJPWZ010000183">
    <property type="protein sequence ID" value="CAG2187725.1"/>
    <property type="molecule type" value="Genomic_DNA"/>
</dbReference>
<dbReference type="GO" id="GO:0003858">
    <property type="term" value="F:3-hydroxybutyrate dehydrogenase activity"/>
    <property type="evidence" value="ECO:0007669"/>
    <property type="project" value="UniProtKB-EC"/>
</dbReference>
<evidence type="ECO:0000313" key="3">
    <source>
        <dbReference type="Proteomes" id="UP000683360"/>
    </source>
</evidence>
<dbReference type="GO" id="GO:0008202">
    <property type="term" value="P:steroid metabolic process"/>
    <property type="evidence" value="ECO:0007669"/>
    <property type="project" value="TreeGrafter"/>
</dbReference>
<sequence>MACLEVDKNSYFFILCKSDNSYGTPYIGFGHHLANRLADDGFNVFATVWKVDSPGANKLKKRKSNMHVIQMDVTKIDEIKAAVSFVNTKTKQKGLWGVVNNAGFNIYGDVEICTMDHYRAVLDVNLYGMISVTKAFLPQIRNNKGRIVNVSSVMARLNYPGNTNYQISKHGVETMSDSLRLEMIKFGVGVSIIEPGEYDAATSCSSIEMCKRVKADCEQMYDRASEEVKAVYGKDYFYLPYENMRQYGEAGSSPTPNPVLNAIEDALLNVHPKARYLVDGGSGLIDKTAIMARIDSLLPEYISDFIWSSRTGCYKSPRDQSA</sequence>
<keyword evidence="2" id="KW-0560">Oxidoreductase</keyword>
<dbReference type="PRINTS" id="PR00080">
    <property type="entry name" value="SDRFAMILY"/>
</dbReference>
<comment type="similarity">
    <text evidence="1">Belongs to the short-chain dehydrogenases/reductases (SDR) family.</text>
</comment>
<organism evidence="2 3">
    <name type="scientific">Mytilus edulis</name>
    <name type="common">Blue mussel</name>
    <dbReference type="NCBI Taxonomy" id="6550"/>
    <lineage>
        <taxon>Eukaryota</taxon>
        <taxon>Metazoa</taxon>
        <taxon>Spiralia</taxon>
        <taxon>Lophotrochozoa</taxon>
        <taxon>Mollusca</taxon>
        <taxon>Bivalvia</taxon>
        <taxon>Autobranchia</taxon>
        <taxon>Pteriomorphia</taxon>
        <taxon>Mytilida</taxon>
        <taxon>Mytiloidea</taxon>
        <taxon>Mytilidae</taxon>
        <taxon>Mytilinae</taxon>
        <taxon>Mytilus</taxon>
    </lineage>
</organism>
<dbReference type="InterPro" id="IPR002347">
    <property type="entry name" value="SDR_fam"/>
</dbReference>
<keyword evidence="3" id="KW-1185">Reference proteome</keyword>
<proteinExistence type="inferred from homology"/>
<accession>A0A8S3PUW0</accession>
<dbReference type="InterPro" id="IPR036291">
    <property type="entry name" value="NAD(P)-bd_dom_sf"/>
</dbReference>
<name>A0A8S3PUW0_MYTED</name>
<dbReference type="PANTHER" id="PTHR43313:SF36">
    <property type="entry name" value="D-BETA-HYDROXYBUTYRATE DEHYDROGENASE, MITOCHONDRIAL"/>
    <property type="match status" value="1"/>
</dbReference>
<comment type="caution">
    <text evidence="2">The sequence shown here is derived from an EMBL/GenBank/DDBJ whole genome shotgun (WGS) entry which is preliminary data.</text>
</comment>
<evidence type="ECO:0000313" key="2">
    <source>
        <dbReference type="EMBL" id="CAG2187725.1"/>
    </source>
</evidence>
<dbReference type="Gene3D" id="3.40.50.720">
    <property type="entry name" value="NAD(P)-binding Rossmann-like Domain"/>
    <property type="match status" value="1"/>
</dbReference>
<protein>
    <submittedName>
        <fullName evidence="2">E1.1.1.30</fullName>
        <ecNumber evidence="2">1.1.1.30</ecNumber>
    </submittedName>
</protein>
<gene>
    <name evidence="2" type="ORF">MEDL_3187</name>
</gene>
<dbReference type="Proteomes" id="UP000683360">
    <property type="component" value="Unassembled WGS sequence"/>
</dbReference>
<dbReference type="SUPFAM" id="SSF51735">
    <property type="entry name" value="NAD(P)-binding Rossmann-fold domains"/>
    <property type="match status" value="1"/>
</dbReference>
<reference evidence="2" key="1">
    <citation type="submission" date="2021-03" db="EMBL/GenBank/DDBJ databases">
        <authorList>
            <person name="Bekaert M."/>
        </authorList>
    </citation>
    <scope>NUCLEOTIDE SEQUENCE</scope>
</reference>
<dbReference type="PRINTS" id="PR00081">
    <property type="entry name" value="GDHRDH"/>
</dbReference>
<dbReference type="OrthoDB" id="2102561at2759"/>
<dbReference type="Pfam" id="PF00106">
    <property type="entry name" value="adh_short"/>
    <property type="match status" value="1"/>
</dbReference>